<keyword evidence="3" id="KW-1185">Reference proteome</keyword>
<gene>
    <name evidence="2" type="ORF">PCOR1329_LOCUS50931</name>
</gene>
<evidence type="ECO:0000256" key="1">
    <source>
        <dbReference type="SAM" id="MobiDB-lite"/>
    </source>
</evidence>
<dbReference type="EMBL" id="CAUYUJ010016171">
    <property type="protein sequence ID" value="CAK0862536.1"/>
    <property type="molecule type" value="Genomic_DNA"/>
</dbReference>
<accession>A0ABN9USU6</accession>
<evidence type="ECO:0000313" key="2">
    <source>
        <dbReference type="EMBL" id="CAK0862536.1"/>
    </source>
</evidence>
<protein>
    <submittedName>
        <fullName evidence="2">Uncharacterized protein</fullName>
    </submittedName>
</protein>
<name>A0ABN9USU6_9DINO</name>
<organism evidence="2 3">
    <name type="scientific">Prorocentrum cordatum</name>
    <dbReference type="NCBI Taxonomy" id="2364126"/>
    <lineage>
        <taxon>Eukaryota</taxon>
        <taxon>Sar</taxon>
        <taxon>Alveolata</taxon>
        <taxon>Dinophyceae</taxon>
        <taxon>Prorocentrales</taxon>
        <taxon>Prorocentraceae</taxon>
        <taxon>Prorocentrum</taxon>
    </lineage>
</organism>
<proteinExistence type="predicted"/>
<reference evidence="2" key="1">
    <citation type="submission" date="2023-10" db="EMBL/GenBank/DDBJ databases">
        <authorList>
            <person name="Chen Y."/>
            <person name="Shah S."/>
            <person name="Dougan E. K."/>
            <person name="Thang M."/>
            <person name="Chan C."/>
        </authorList>
    </citation>
    <scope>NUCLEOTIDE SEQUENCE [LARGE SCALE GENOMIC DNA]</scope>
</reference>
<feature type="region of interest" description="Disordered" evidence="1">
    <location>
        <begin position="60"/>
        <end position="98"/>
    </location>
</feature>
<sequence>MIQNLENVKVTISEGALVAVLTLEPGGGERAGTLLLLRMMDRALPRPQGLGLVPLVATKSARPTAPARAEPRRAADDAPPLSNREPASTASPLARTSRRRFVCSSSGCLRMSATVPAALPSWSMAAAPALAPAAMEAALALRTS</sequence>
<comment type="caution">
    <text evidence="2">The sequence shown here is derived from an EMBL/GenBank/DDBJ whole genome shotgun (WGS) entry which is preliminary data.</text>
</comment>
<evidence type="ECO:0000313" key="3">
    <source>
        <dbReference type="Proteomes" id="UP001189429"/>
    </source>
</evidence>
<dbReference type="Proteomes" id="UP001189429">
    <property type="component" value="Unassembled WGS sequence"/>
</dbReference>